<sequence>MSMFFGIESGLIILFGIVIIFLLVLIYLMQRRIGQLLTEVDDLSSTMNVTCTELEELTKNVEEFKKLKI</sequence>
<protein>
    <submittedName>
        <fullName evidence="2">Uncharacterized protein</fullName>
    </submittedName>
</protein>
<dbReference type="RefSeq" id="WP_004077786.1">
    <property type="nucleotide sequence ID" value="NZ_CM001436.1"/>
</dbReference>
<dbReference type="STRING" id="937775.Metlim_1757"/>
<reference evidence="2 3" key="1">
    <citation type="submission" date="2011-10" db="EMBL/GenBank/DDBJ databases">
        <title>The Improved High-Quality Draft genome of Methanoplanus limicola DSM 2279.</title>
        <authorList>
            <consortium name="US DOE Joint Genome Institute (JGI-PGF)"/>
            <person name="Lucas S."/>
            <person name="Copeland A."/>
            <person name="Lapidus A."/>
            <person name="Glavina del Rio T."/>
            <person name="Dalin E."/>
            <person name="Tice H."/>
            <person name="Bruce D."/>
            <person name="Goodwin L."/>
            <person name="Pitluck S."/>
            <person name="Peters L."/>
            <person name="Mikhailova N."/>
            <person name="Lu M."/>
            <person name="Kyrpides N."/>
            <person name="Mavromatis K."/>
            <person name="Ivanova N."/>
            <person name="Markowitz V."/>
            <person name="Cheng J.-F."/>
            <person name="Hugenholtz P."/>
            <person name="Woyke T."/>
            <person name="Wu D."/>
            <person name="Wirth R."/>
            <person name="Brambilla E.-M."/>
            <person name="Klenk H.-P."/>
            <person name="Eisen J.A."/>
        </authorList>
    </citation>
    <scope>NUCLEOTIDE SEQUENCE [LARGE SCALE GENOMIC DNA]</scope>
    <source>
        <strain evidence="2 3">DSM 2279</strain>
    </source>
</reference>
<organism evidence="2 3">
    <name type="scientific">Methanoplanus limicola DSM 2279</name>
    <dbReference type="NCBI Taxonomy" id="937775"/>
    <lineage>
        <taxon>Archaea</taxon>
        <taxon>Methanobacteriati</taxon>
        <taxon>Methanobacteriota</taxon>
        <taxon>Stenosarchaea group</taxon>
        <taxon>Methanomicrobia</taxon>
        <taxon>Methanomicrobiales</taxon>
        <taxon>Methanomicrobiaceae</taxon>
        <taxon>Methanoplanus</taxon>
    </lineage>
</organism>
<dbReference type="AlphaFoldDB" id="H1YX55"/>
<keyword evidence="1" id="KW-0472">Membrane</keyword>
<evidence type="ECO:0000313" key="3">
    <source>
        <dbReference type="Proteomes" id="UP000005741"/>
    </source>
</evidence>
<dbReference type="Proteomes" id="UP000005741">
    <property type="component" value="Chromosome"/>
</dbReference>
<feature type="transmembrane region" description="Helical" evidence="1">
    <location>
        <begin position="6"/>
        <end position="28"/>
    </location>
</feature>
<keyword evidence="1" id="KW-1133">Transmembrane helix</keyword>
<gene>
    <name evidence="2" type="ORF">Metlim_1757</name>
</gene>
<dbReference type="EMBL" id="CM001436">
    <property type="protein sequence ID" value="EHQ35858.1"/>
    <property type="molecule type" value="Genomic_DNA"/>
</dbReference>
<keyword evidence="1" id="KW-0812">Transmembrane</keyword>
<keyword evidence="3" id="KW-1185">Reference proteome</keyword>
<proteinExistence type="predicted"/>
<accession>H1YX55</accession>
<dbReference type="HOGENOM" id="CLU_204982_0_0_2"/>
<evidence type="ECO:0000313" key="2">
    <source>
        <dbReference type="EMBL" id="EHQ35858.1"/>
    </source>
</evidence>
<name>H1YX55_9EURY</name>
<dbReference type="InParanoid" id="H1YX55"/>
<evidence type="ECO:0000256" key="1">
    <source>
        <dbReference type="SAM" id="Phobius"/>
    </source>
</evidence>